<gene>
    <name evidence="3" type="ORF">LAD12857_04190</name>
</gene>
<dbReference type="InterPro" id="IPR001296">
    <property type="entry name" value="Glyco_trans_1"/>
</dbReference>
<dbReference type="InterPro" id="IPR050194">
    <property type="entry name" value="Glycosyltransferase_grp1"/>
</dbReference>
<name>A0ABQ5M0L2_9FIRM</name>
<evidence type="ECO:0000259" key="2">
    <source>
        <dbReference type="Pfam" id="PF13439"/>
    </source>
</evidence>
<dbReference type="SUPFAM" id="SSF53756">
    <property type="entry name" value="UDP-Glycosyltransferase/glycogen phosphorylase"/>
    <property type="match status" value="1"/>
</dbReference>
<dbReference type="Proteomes" id="UP001419084">
    <property type="component" value="Unassembled WGS sequence"/>
</dbReference>
<protein>
    <submittedName>
        <fullName evidence="3">Glycosyl transferase family 1</fullName>
    </submittedName>
</protein>
<dbReference type="InterPro" id="IPR028098">
    <property type="entry name" value="Glyco_trans_4-like_N"/>
</dbReference>
<dbReference type="RefSeq" id="WP_138205338.1">
    <property type="nucleotide sequence ID" value="NZ_BRPJ01000007.1"/>
</dbReference>
<evidence type="ECO:0000313" key="3">
    <source>
        <dbReference type="EMBL" id="GLB28496.1"/>
    </source>
</evidence>
<dbReference type="Pfam" id="PF13439">
    <property type="entry name" value="Glyco_transf_4"/>
    <property type="match status" value="1"/>
</dbReference>
<proteinExistence type="predicted"/>
<sequence>MRIGLFTDTYYPEINGVANSVYQLKKELEDRGHEVFVFTVSNPIVKEKESHVYRMKSVACPLLKERRMSYAGFRHWFQLIGDLKLHVIHTQTEFTVGHIGRKAAKKLHIPLIHTYHTIYEDYTHYLKIPGNEKLKGMVRTISRVCCDHADEVIVPTDKVKKLLITYGVKKQIQVQPTGIQLSKFSLVDLEKVQQIKAQYNIETNHHVLVSIGRLSKEKSLNEIIEFMSKVIKTDGLVRLLIVGDGPEREHLEEQVRDKNLEAYVYFTGEVDWKEIQNYYAVGDVFTCASTSETQGLTYAEALACGKPLLVREDECLSSFLQSGTNGYFYRDETEFINCYQILFQNEQCRKMSFDAMESVNKLSSKTFGKNIEQIYFRLTKQAQMQRKGDELYEQIHSVAG</sequence>
<keyword evidence="3" id="KW-0808">Transferase</keyword>
<dbReference type="Pfam" id="PF00534">
    <property type="entry name" value="Glycos_transf_1"/>
    <property type="match status" value="1"/>
</dbReference>
<feature type="domain" description="Glycosyltransferase subfamily 4-like N-terminal" evidence="2">
    <location>
        <begin position="14"/>
        <end position="182"/>
    </location>
</feature>
<dbReference type="PANTHER" id="PTHR45947:SF3">
    <property type="entry name" value="SULFOQUINOVOSYL TRANSFERASE SQD2"/>
    <property type="match status" value="1"/>
</dbReference>
<keyword evidence="4" id="KW-1185">Reference proteome</keyword>
<accession>A0ABQ5M0L2</accession>
<reference evidence="3 4" key="1">
    <citation type="journal article" date="2024" name="Int. J. Syst. Evol. Microbiol.">
        <title>Lacrimispora brassicae sp. nov. isolated from fermented cabbage, and proposal of Clostridium indicum Gundawar et al. 2019 and Clostridium methoxybenzovorans Mechichi et al. 1999 as heterotypic synonyms of Lacrimispora amygdalina (Parshina et al. 2003) Haas and Blanchard 2020 and Lacrimispora indolis (McClung and McCoy 1957) Haas and Blanchard 2020, respectively.</title>
        <authorList>
            <person name="Kobayashi H."/>
            <person name="Tanizawa Y."/>
            <person name="Sakamoto M."/>
            <person name="Ohkuma M."/>
            <person name="Tohno M."/>
        </authorList>
    </citation>
    <scope>NUCLEOTIDE SEQUENCE [LARGE SCALE GENOMIC DNA]</scope>
    <source>
        <strain evidence="3 4">DSM 12857</strain>
    </source>
</reference>
<evidence type="ECO:0000259" key="1">
    <source>
        <dbReference type="Pfam" id="PF00534"/>
    </source>
</evidence>
<dbReference type="EMBL" id="BRPJ01000007">
    <property type="protein sequence ID" value="GLB28496.1"/>
    <property type="molecule type" value="Genomic_DNA"/>
</dbReference>
<dbReference type="PANTHER" id="PTHR45947">
    <property type="entry name" value="SULFOQUINOVOSYL TRANSFERASE SQD2"/>
    <property type="match status" value="1"/>
</dbReference>
<dbReference type="GO" id="GO:0016740">
    <property type="term" value="F:transferase activity"/>
    <property type="evidence" value="ECO:0007669"/>
    <property type="project" value="UniProtKB-KW"/>
</dbReference>
<dbReference type="Gene3D" id="3.40.50.2000">
    <property type="entry name" value="Glycogen Phosphorylase B"/>
    <property type="match status" value="2"/>
</dbReference>
<feature type="domain" description="Glycosyl transferase family 1" evidence="1">
    <location>
        <begin position="193"/>
        <end position="331"/>
    </location>
</feature>
<evidence type="ECO:0000313" key="4">
    <source>
        <dbReference type="Proteomes" id="UP001419084"/>
    </source>
</evidence>
<organism evidence="3 4">
    <name type="scientific">Lacrimispora amygdalina</name>
    <dbReference type="NCBI Taxonomy" id="253257"/>
    <lineage>
        <taxon>Bacteria</taxon>
        <taxon>Bacillati</taxon>
        <taxon>Bacillota</taxon>
        <taxon>Clostridia</taxon>
        <taxon>Lachnospirales</taxon>
        <taxon>Lachnospiraceae</taxon>
        <taxon>Lacrimispora</taxon>
    </lineage>
</organism>
<comment type="caution">
    <text evidence="3">The sequence shown here is derived from an EMBL/GenBank/DDBJ whole genome shotgun (WGS) entry which is preliminary data.</text>
</comment>